<evidence type="ECO:0000313" key="6">
    <source>
        <dbReference type="EMBL" id="KAE9544372.1"/>
    </source>
</evidence>
<feature type="coiled-coil region" evidence="4">
    <location>
        <begin position="687"/>
        <end position="728"/>
    </location>
</feature>
<dbReference type="GO" id="GO:0019825">
    <property type="term" value="F:oxygen binding"/>
    <property type="evidence" value="ECO:0007669"/>
    <property type="project" value="InterPro"/>
</dbReference>
<evidence type="ECO:0000256" key="3">
    <source>
        <dbReference type="ARBA" id="ARBA00023004"/>
    </source>
</evidence>
<keyword evidence="4" id="KW-0175">Coiled coil</keyword>
<feature type="coiled-coil region" evidence="4">
    <location>
        <begin position="415"/>
        <end position="505"/>
    </location>
</feature>
<name>A0A6G0U7W5_APHGL</name>
<dbReference type="AlphaFoldDB" id="A0A6G0U7W5"/>
<protein>
    <recommendedName>
        <fullName evidence="5">Globin domain-containing protein</fullName>
    </recommendedName>
</protein>
<evidence type="ECO:0000256" key="4">
    <source>
        <dbReference type="SAM" id="Coils"/>
    </source>
</evidence>
<proteinExistence type="predicted"/>
<dbReference type="Proteomes" id="UP000475862">
    <property type="component" value="Unassembled WGS sequence"/>
</dbReference>
<keyword evidence="2" id="KW-0479">Metal-binding</keyword>
<evidence type="ECO:0000259" key="5">
    <source>
        <dbReference type="PROSITE" id="PS01033"/>
    </source>
</evidence>
<keyword evidence="7" id="KW-1185">Reference proteome</keyword>
<feature type="domain" description="Globin" evidence="5">
    <location>
        <begin position="1"/>
        <end position="92"/>
    </location>
</feature>
<reference evidence="6 7" key="1">
    <citation type="submission" date="2019-08" db="EMBL/GenBank/DDBJ databases">
        <title>The genome of the soybean aphid Biotype 1, its phylome, world population structure and adaptation to the North American continent.</title>
        <authorList>
            <person name="Giordano R."/>
            <person name="Donthu R.K."/>
            <person name="Hernandez A.G."/>
            <person name="Wright C.L."/>
            <person name="Zimin A.V."/>
        </authorList>
    </citation>
    <scope>NUCLEOTIDE SEQUENCE [LARGE SCALE GENOMIC DNA]</scope>
    <source>
        <tissue evidence="6">Whole aphids</tissue>
    </source>
</reference>
<evidence type="ECO:0000313" key="7">
    <source>
        <dbReference type="Proteomes" id="UP000475862"/>
    </source>
</evidence>
<gene>
    <name evidence="6" type="ORF">AGLY_001551</name>
</gene>
<evidence type="ECO:0000256" key="1">
    <source>
        <dbReference type="ARBA" id="ARBA00022617"/>
    </source>
</evidence>
<dbReference type="PANTHER" id="PTHR46458">
    <property type="entry name" value="BLR2807 PROTEIN"/>
    <property type="match status" value="1"/>
</dbReference>
<evidence type="ECO:0000256" key="2">
    <source>
        <dbReference type="ARBA" id="ARBA00022723"/>
    </source>
</evidence>
<dbReference type="EMBL" id="VYZN01000002">
    <property type="protein sequence ID" value="KAE9544372.1"/>
    <property type="molecule type" value="Genomic_DNA"/>
</dbReference>
<dbReference type="InterPro" id="IPR009050">
    <property type="entry name" value="Globin-like_sf"/>
</dbReference>
<dbReference type="Pfam" id="PF00042">
    <property type="entry name" value="Globin"/>
    <property type="match status" value="1"/>
</dbReference>
<dbReference type="Gene3D" id="1.10.490.10">
    <property type="entry name" value="Globins"/>
    <property type="match status" value="1"/>
</dbReference>
<dbReference type="OrthoDB" id="6344802at2759"/>
<dbReference type="PANTHER" id="PTHR46458:SF5">
    <property type="entry name" value="GLOBIN FAMILY PROFILE DOMAIN-CONTAINING PROTEIN"/>
    <property type="match status" value="1"/>
</dbReference>
<organism evidence="6 7">
    <name type="scientific">Aphis glycines</name>
    <name type="common">Soybean aphid</name>
    <dbReference type="NCBI Taxonomy" id="307491"/>
    <lineage>
        <taxon>Eukaryota</taxon>
        <taxon>Metazoa</taxon>
        <taxon>Ecdysozoa</taxon>
        <taxon>Arthropoda</taxon>
        <taxon>Hexapoda</taxon>
        <taxon>Insecta</taxon>
        <taxon>Pterygota</taxon>
        <taxon>Neoptera</taxon>
        <taxon>Paraneoptera</taxon>
        <taxon>Hemiptera</taxon>
        <taxon>Sternorrhyncha</taxon>
        <taxon>Aphidomorpha</taxon>
        <taxon>Aphidoidea</taxon>
        <taxon>Aphididae</taxon>
        <taxon>Aphidini</taxon>
        <taxon>Aphis</taxon>
        <taxon>Aphis</taxon>
    </lineage>
</organism>
<dbReference type="SUPFAM" id="SSF46458">
    <property type="entry name" value="Globin-like"/>
    <property type="match status" value="1"/>
</dbReference>
<accession>A0A6G0U7W5</accession>
<keyword evidence="1" id="KW-0349">Heme</keyword>
<dbReference type="InterPro" id="IPR012292">
    <property type="entry name" value="Globin/Proto"/>
</dbReference>
<sequence>MELAEHANKVMTTLDEGIKELDDLDNFFQYLTQVGATHKTIPGFDPDYFWKIEVPFLEAVKTTLGDRFTENIETIYKITIKLIIETLIKGYTEAAESNYLIMVLLQQSLHERLVAFVSTLLYFQQSVVCPETLDGDQSVYKRIVDQLEDLQRFHQELIRTAESGVSEDPKTFESKQKEDLESIQNVTFKSIKSLLNVFESMCAQYRQNIISEKPCVSNHINEIELQTKADSLAITHHVQNAIHECIRTKSNITRIVMNHDRVRHTNGTIVIKWDSCCGNNTKNILKELERQKQYYADIIIELKNRILSIEEENQTTFAVFSQKMSNAMNLQMKCDCIQIVCETCSKVYIKVLNYEDICQQTGKNLTIKIEDCKSELSMAEEKRNSILSEWNDFQTQSNEISVILADSINKYIEMNDSLEVLIQQKAKQLHHLNNDIHKIKKSKLRLKKKKTFGELILEKLNIALMALEKSKDTCRARTNEQDAYKKKLISSIKILDENIEKLTNKMISEFNKVFIENYLSNLVVSEFYSAQNVKLKIPNVLFDEMTIKISELEIETNNLRRLNDTSVDMLKQKRKKRREHEENQTKILNLEVSERQKLLETSNKKIENAKVNISRCKDLFTEAVHVDNGLEDCIKGLSNCSRNLMIENHGKTLVKIIEEEKEMSSSNLCLADELQNLCHSNSGQKMEALLEERIQLLQERMKAITAQREQIEEANRGLEEELNKGHAQTDFQHSCYD</sequence>
<dbReference type="GO" id="GO:0046872">
    <property type="term" value="F:metal ion binding"/>
    <property type="evidence" value="ECO:0007669"/>
    <property type="project" value="UniProtKB-KW"/>
</dbReference>
<keyword evidence="3" id="KW-0408">Iron</keyword>
<dbReference type="GO" id="GO:0020037">
    <property type="term" value="F:heme binding"/>
    <property type="evidence" value="ECO:0007669"/>
    <property type="project" value="InterPro"/>
</dbReference>
<dbReference type="InterPro" id="IPR050532">
    <property type="entry name" value="Globin-like_OT"/>
</dbReference>
<dbReference type="InterPro" id="IPR000971">
    <property type="entry name" value="Globin"/>
</dbReference>
<dbReference type="PROSITE" id="PS01033">
    <property type="entry name" value="GLOBIN"/>
    <property type="match status" value="1"/>
</dbReference>
<comment type="caution">
    <text evidence="6">The sequence shown here is derived from an EMBL/GenBank/DDBJ whole genome shotgun (WGS) entry which is preliminary data.</text>
</comment>